<dbReference type="AlphaFoldDB" id="A0A261F8A3"/>
<protein>
    <recommendedName>
        <fullName evidence="5">DUF1778 domain-containing protein</fullName>
    </recommendedName>
</protein>
<dbReference type="Gene3D" id="1.20.5.780">
    <property type="entry name" value="Single helix bin"/>
    <property type="match status" value="1"/>
</dbReference>
<comment type="similarity">
    <text evidence="2">Belongs to the TacA antitoxin family.</text>
</comment>
<evidence type="ECO:0008006" key="5">
    <source>
        <dbReference type="Google" id="ProtNLM"/>
    </source>
</evidence>
<keyword evidence="4" id="KW-1185">Reference proteome</keyword>
<reference evidence="3 4" key="1">
    <citation type="journal article" date="2017" name="BMC Genomics">
        <title>Comparative genomic and phylogenomic analyses of the Bifidobacteriaceae family.</title>
        <authorList>
            <person name="Lugli G.A."/>
            <person name="Milani C."/>
            <person name="Turroni F."/>
            <person name="Duranti S."/>
            <person name="Mancabelli L."/>
            <person name="Mangifesta M."/>
            <person name="Ferrario C."/>
            <person name="Modesto M."/>
            <person name="Mattarelli P."/>
            <person name="Jiri K."/>
            <person name="van Sinderen D."/>
            <person name="Ventura M."/>
        </authorList>
    </citation>
    <scope>NUCLEOTIDE SEQUENCE [LARGE SCALE GENOMIC DNA]</scope>
    <source>
        <strain evidence="3 4">LMG 21773</strain>
    </source>
</reference>
<dbReference type="Pfam" id="PF08681">
    <property type="entry name" value="TacA1"/>
    <property type="match status" value="1"/>
</dbReference>
<evidence type="ECO:0000313" key="3">
    <source>
        <dbReference type="EMBL" id="OZG55253.1"/>
    </source>
</evidence>
<accession>A0A261F8A3</accession>
<dbReference type="InterPro" id="IPR014795">
    <property type="entry name" value="TacA_1-like"/>
</dbReference>
<gene>
    <name evidence="3" type="ORF">AEAE_1050</name>
</gene>
<proteinExistence type="inferred from homology"/>
<dbReference type="GO" id="GO:0006355">
    <property type="term" value="P:regulation of DNA-templated transcription"/>
    <property type="evidence" value="ECO:0007669"/>
    <property type="project" value="InterPro"/>
</dbReference>
<dbReference type="PANTHER" id="PTHR35401">
    <property type="entry name" value="COPG FAMILY HELIX-TURN-HELIX PROTEIN-RELATED-RELATED"/>
    <property type="match status" value="1"/>
</dbReference>
<evidence type="ECO:0000256" key="2">
    <source>
        <dbReference type="ARBA" id="ARBA00049988"/>
    </source>
</evidence>
<evidence type="ECO:0000313" key="4">
    <source>
        <dbReference type="Proteomes" id="UP000228976"/>
    </source>
</evidence>
<dbReference type="EMBL" id="MWWU01000003">
    <property type="protein sequence ID" value="OZG55253.1"/>
    <property type="molecule type" value="Genomic_DNA"/>
</dbReference>
<comment type="caution">
    <text evidence="3">The sequence shown here is derived from an EMBL/GenBank/DDBJ whole genome shotgun (WGS) entry which is preliminary data.</text>
</comment>
<organism evidence="3 4">
    <name type="scientific">Aeriscardovia aeriphila</name>
    <dbReference type="NCBI Taxonomy" id="218139"/>
    <lineage>
        <taxon>Bacteria</taxon>
        <taxon>Bacillati</taxon>
        <taxon>Actinomycetota</taxon>
        <taxon>Actinomycetes</taxon>
        <taxon>Bifidobacteriales</taxon>
        <taxon>Bifidobacteriaceae</taxon>
        <taxon>Aeriscardovia</taxon>
    </lineage>
</organism>
<sequence>MFAVFLFPVKAPFVKSTASSYITDMFALYRTTFFQTKMYVIVMYNFHMTNTHESPHTSRINMRLSSEQREIIDKAVKLKGMTLSQWAIEHLVEDAQSEIEQQTIRYISNESFEKFLELLDEPPSSAAQALLERAPEWL</sequence>
<evidence type="ECO:0000256" key="1">
    <source>
        <dbReference type="ARBA" id="ARBA00022649"/>
    </source>
</evidence>
<dbReference type="Proteomes" id="UP000228976">
    <property type="component" value="Unassembled WGS sequence"/>
</dbReference>
<dbReference type="SUPFAM" id="SSF47598">
    <property type="entry name" value="Ribbon-helix-helix"/>
    <property type="match status" value="1"/>
</dbReference>
<keyword evidence="1" id="KW-1277">Toxin-antitoxin system</keyword>
<dbReference type="InterPro" id="IPR010985">
    <property type="entry name" value="Ribbon_hlx_hlx"/>
</dbReference>
<name>A0A261F8A3_9BIFI</name>